<name>A0ABQ3XJW9_9ACTN</name>
<accession>A0ABQ3XJW9</accession>
<evidence type="ECO:0008006" key="7">
    <source>
        <dbReference type="Google" id="ProtNLM"/>
    </source>
</evidence>
<dbReference type="InterPro" id="IPR038261">
    <property type="entry name" value="GPP34-like_sf"/>
</dbReference>
<dbReference type="RefSeq" id="WP_203803903.1">
    <property type="nucleotide sequence ID" value="NZ_BAAAQE010000007.1"/>
</dbReference>
<dbReference type="InterPro" id="IPR008628">
    <property type="entry name" value="GPP34-like"/>
</dbReference>
<evidence type="ECO:0000256" key="1">
    <source>
        <dbReference type="ARBA" id="ARBA00004255"/>
    </source>
</evidence>
<keyword evidence="4" id="KW-0472">Membrane</keyword>
<dbReference type="Proteomes" id="UP000612282">
    <property type="component" value="Unassembled WGS sequence"/>
</dbReference>
<evidence type="ECO:0000256" key="2">
    <source>
        <dbReference type="ARBA" id="ARBA00023034"/>
    </source>
</evidence>
<protein>
    <recommendedName>
        <fullName evidence="7">Golgi phosphoprotein 3</fullName>
    </recommendedName>
</protein>
<sequence length="232" mass="24188">MDLLEELVLLAYADDGRRIIEGSGLDYALGGALLVELALAERIGVENGRVVVLDTTPVGSGLVTQALNRISTDGRDRKPGHWVRKLSEGVRQPVLDHLVASEVLRAEHSRVLVIFPRTRYPAVHGVEPAAETEARGRMRAALAGHGTVDPRTGALCALVAATGAARKIFPDMDRKVLRARLDEISEGQWAAEAVYRTIRDVQMAVAAAVVVTDGGGGDGGGGGGDGGGGGGS</sequence>
<dbReference type="Gene3D" id="1.10.3630.10">
    <property type="entry name" value="yeast vps74-n-term truncation variant domain like"/>
    <property type="match status" value="1"/>
</dbReference>
<dbReference type="Pfam" id="PF05719">
    <property type="entry name" value="GPP34"/>
    <property type="match status" value="1"/>
</dbReference>
<proteinExistence type="predicted"/>
<keyword evidence="2" id="KW-0333">Golgi apparatus</keyword>
<evidence type="ECO:0000256" key="4">
    <source>
        <dbReference type="ARBA" id="ARBA00023136"/>
    </source>
</evidence>
<gene>
    <name evidence="5" type="ORF">Aco03nite_071810</name>
</gene>
<organism evidence="5 6">
    <name type="scientific">Actinoplanes couchii</name>
    <dbReference type="NCBI Taxonomy" id="403638"/>
    <lineage>
        <taxon>Bacteria</taxon>
        <taxon>Bacillati</taxon>
        <taxon>Actinomycetota</taxon>
        <taxon>Actinomycetes</taxon>
        <taxon>Micromonosporales</taxon>
        <taxon>Micromonosporaceae</taxon>
        <taxon>Actinoplanes</taxon>
    </lineage>
</organism>
<keyword evidence="3" id="KW-0446">Lipid-binding</keyword>
<evidence type="ECO:0000256" key="3">
    <source>
        <dbReference type="ARBA" id="ARBA00023121"/>
    </source>
</evidence>
<evidence type="ECO:0000313" key="6">
    <source>
        <dbReference type="Proteomes" id="UP000612282"/>
    </source>
</evidence>
<dbReference type="EMBL" id="BOMG01000090">
    <property type="protein sequence ID" value="GID58777.1"/>
    <property type="molecule type" value="Genomic_DNA"/>
</dbReference>
<evidence type="ECO:0000313" key="5">
    <source>
        <dbReference type="EMBL" id="GID58777.1"/>
    </source>
</evidence>
<comment type="caution">
    <text evidence="5">The sequence shown here is derived from an EMBL/GenBank/DDBJ whole genome shotgun (WGS) entry which is preliminary data.</text>
</comment>
<keyword evidence="6" id="KW-1185">Reference proteome</keyword>
<comment type="subcellular location">
    <subcellularLocation>
        <location evidence="1">Golgi apparatus membrane</location>
        <topology evidence="1">Peripheral membrane protein</topology>
        <orientation evidence="1">Cytoplasmic side</orientation>
    </subcellularLocation>
</comment>
<reference evidence="5 6" key="1">
    <citation type="submission" date="2021-01" db="EMBL/GenBank/DDBJ databases">
        <title>Whole genome shotgun sequence of Actinoplanes couchii NBRC 106145.</title>
        <authorList>
            <person name="Komaki H."/>
            <person name="Tamura T."/>
        </authorList>
    </citation>
    <scope>NUCLEOTIDE SEQUENCE [LARGE SCALE GENOMIC DNA]</scope>
    <source>
        <strain evidence="5 6">NBRC 106145</strain>
    </source>
</reference>